<comment type="caution">
    <text evidence="5">The sequence shown here is derived from an EMBL/GenBank/DDBJ whole genome shotgun (WGS) entry which is preliminary data.</text>
</comment>
<keyword evidence="6" id="KW-1185">Reference proteome</keyword>
<dbReference type="NCBIfam" id="TIGR00229">
    <property type="entry name" value="sensory_box"/>
    <property type="match status" value="3"/>
</dbReference>
<feature type="domain" description="PAS" evidence="4">
    <location>
        <begin position="265"/>
        <end position="335"/>
    </location>
</feature>
<dbReference type="InterPro" id="IPR007050">
    <property type="entry name" value="HTH_bacterioopsin"/>
</dbReference>
<dbReference type="Gene3D" id="1.10.10.10">
    <property type="entry name" value="Winged helix-like DNA-binding domain superfamily/Winged helix DNA-binding domain"/>
    <property type="match status" value="1"/>
</dbReference>
<dbReference type="Pfam" id="PF08447">
    <property type="entry name" value="PAS_3"/>
    <property type="match status" value="1"/>
</dbReference>
<sequence>MNVGPESHEAAHLRRVLVISETPWLRSATRALEDADADESIAVDLTTPDESLDRDSFVADDGQQTNGHLDCVLTDDLEVVRANRFGDRIPLVFAIDSPTATELESVASAVSEFVTRADATTPTLLRHRLERAVQCTHTQQSLDEQEAWYRTLIERSSTLLLVLDEQRRRTFVGPSVQGIVGCDRTDLLGERADEVVHPDDRDTFVDTFEEVRDRGPGAVASCTYRVRHADDSWHVHEAILTNHLEDPTVDGVVVAIHDVTDYHRVEQELHETFERVADAFVALDTDWRLTDVNDRAEELFAADADDLLGRPVDEVLPELDESELRTQALEAVDTQEPTSIDAYIEAYDLWVEVRFYPSPSGLSVYFTDMTEETARNAQLAEHTERLQTLVENVPVVLFVLDDDGTFTLSEGRGLENIGLEAGEVVGESIFDVYDEPDIHANARRALTGDPVHTHHCIEDQFFESWYRPITNGDGEVERVIGVGVDVTERSQYERALGAIQDATKQLLTVESSADAFEYVVDVATDVLEGTDVVCYRFDERSNALVPVAHSTTQQPTRIQPGESPIWGVFADETPAVVDDPIGPVVDGEGNGSTFECGLAIPLGEHGVLVSVSRGSDRYTADAEAGDLAQLLAATAEAALDRLARTERLRERERELDEQNTRLERLGRATRIREDLEELLLRADSREEIERGICDRLFEIDECLFAWIGEPDPGGNRVLPRETAGHGDSYLEAVTVTTVDDPATEPTGACVRSNEVVSVENVAEGIRNGAWRAEALSRNFQSILSIPLLYDGFLYGVLSVYADRHDGFDEPTRTILEELGETIAYTIDAVQRKNALVSDDVTEIELEVEAESAFATLAERFETTITLEGIIPQNDDSTITFLGLETNIESDDIGAIDGFESVTPLRTSDDRTLIQAHLTEPFFGAIVENHGGSLRALTVDESGSRAIIDVPRSVEVRELLAGINRSGSGFDVSLRAKHDRTRTRDHSRLLDRHGQHPLLEELTDRQREVVQAAYHGGFFEWPRTATGEEVADSLNISPPAFHNHVRAVQRKLFASLFETGSLDDH</sequence>
<dbReference type="RefSeq" id="WP_338006753.1">
    <property type="nucleotide sequence ID" value="NZ_JAOPKB010000001.1"/>
</dbReference>
<dbReference type="Pfam" id="PF13185">
    <property type="entry name" value="GAF_2"/>
    <property type="match status" value="1"/>
</dbReference>
<protein>
    <submittedName>
        <fullName evidence="5">PAS domain S-box protein</fullName>
    </submittedName>
</protein>
<dbReference type="PANTHER" id="PTHR34236:SF1">
    <property type="entry name" value="DIMETHYL SULFOXIDE REDUCTASE TRANSCRIPTIONAL ACTIVATOR"/>
    <property type="match status" value="1"/>
</dbReference>
<dbReference type="SMART" id="SM00091">
    <property type="entry name" value="PAS"/>
    <property type="match status" value="3"/>
</dbReference>
<dbReference type="SUPFAM" id="SSF55785">
    <property type="entry name" value="PYP-like sensor domain (PAS domain)"/>
    <property type="match status" value="3"/>
</dbReference>
<evidence type="ECO:0000313" key="6">
    <source>
        <dbReference type="Proteomes" id="UP001320972"/>
    </source>
</evidence>
<feature type="domain" description="PAS" evidence="4">
    <location>
        <begin position="145"/>
        <end position="215"/>
    </location>
</feature>
<accession>A0ABT2Q8T5</accession>
<dbReference type="InterPro" id="IPR029016">
    <property type="entry name" value="GAF-like_dom_sf"/>
</dbReference>
<dbReference type="CDD" id="cd00130">
    <property type="entry name" value="PAS"/>
    <property type="match status" value="3"/>
</dbReference>
<proteinExistence type="predicted"/>
<name>A0ABT2Q8T5_9EURY</name>
<keyword evidence="2" id="KW-0804">Transcription</keyword>
<evidence type="ECO:0000259" key="4">
    <source>
        <dbReference type="PROSITE" id="PS50112"/>
    </source>
</evidence>
<reference evidence="5 6" key="1">
    <citation type="submission" date="2022-09" db="EMBL/GenBank/DDBJ databases">
        <title>Enrichment on poylsaccharides allowed isolation of novel metabolic and taxonomic groups of Haloarchaea.</title>
        <authorList>
            <person name="Sorokin D.Y."/>
            <person name="Elcheninov A.G."/>
            <person name="Khizhniak T.V."/>
            <person name="Kolganova T.V."/>
            <person name="Kublanov I.V."/>
        </authorList>
    </citation>
    <scope>NUCLEOTIDE SEQUENCE [LARGE SCALE GENOMIC DNA]</scope>
    <source>
        <strain evidence="5 6">AArc-m2/3/4</strain>
    </source>
</reference>
<dbReference type="InterPro" id="IPR031803">
    <property type="entry name" value="BAT_GAF/HTH-assoc"/>
</dbReference>
<dbReference type="PANTHER" id="PTHR34236">
    <property type="entry name" value="DIMETHYL SULFOXIDE REDUCTASE TRANSCRIPTIONAL ACTIVATOR"/>
    <property type="match status" value="1"/>
</dbReference>
<gene>
    <name evidence="5" type="ORF">OB955_01075</name>
</gene>
<evidence type="ECO:0000313" key="5">
    <source>
        <dbReference type="EMBL" id="MCU4971332.1"/>
    </source>
</evidence>
<dbReference type="Gene3D" id="3.30.450.40">
    <property type="match status" value="2"/>
</dbReference>
<evidence type="ECO:0000256" key="3">
    <source>
        <dbReference type="SAM" id="Coils"/>
    </source>
</evidence>
<dbReference type="Gene3D" id="3.30.450.20">
    <property type="entry name" value="PAS domain"/>
    <property type="match status" value="3"/>
</dbReference>
<feature type="domain" description="PAS" evidence="4">
    <location>
        <begin position="382"/>
        <end position="437"/>
    </location>
</feature>
<dbReference type="SUPFAM" id="SSF55781">
    <property type="entry name" value="GAF domain-like"/>
    <property type="match status" value="2"/>
</dbReference>
<dbReference type="InterPro" id="IPR036388">
    <property type="entry name" value="WH-like_DNA-bd_sf"/>
</dbReference>
<dbReference type="InterPro" id="IPR013656">
    <property type="entry name" value="PAS_4"/>
</dbReference>
<dbReference type="InterPro" id="IPR000014">
    <property type="entry name" value="PAS"/>
</dbReference>
<dbReference type="Proteomes" id="UP001320972">
    <property type="component" value="Unassembled WGS sequence"/>
</dbReference>
<dbReference type="PROSITE" id="PS50112">
    <property type="entry name" value="PAS"/>
    <property type="match status" value="3"/>
</dbReference>
<dbReference type="InterPro" id="IPR013655">
    <property type="entry name" value="PAS_fold_3"/>
</dbReference>
<dbReference type="InterPro" id="IPR035965">
    <property type="entry name" value="PAS-like_dom_sf"/>
</dbReference>
<dbReference type="Pfam" id="PF04967">
    <property type="entry name" value="HTH_10"/>
    <property type="match status" value="1"/>
</dbReference>
<evidence type="ECO:0000256" key="2">
    <source>
        <dbReference type="ARBA" id="ARBA00023163"/>
    </source>
</evidence>
<dbReference type="Pfam" id="PF08448">
    <property type="entry name" value="PAS_4"/>
    <property type="match status" value="2"/>
</dbReference>
<organism evidence="5 6">
    <name type="scientific">Natronoglomus mannanivorans</name>
    <dbReference type="NCBI Taxonomy" id="2979990"/>
    <lineage>
        <taxon>Archaea</taxon>
        <taxon>Methanobacteriati</taxon>
        <taxon>Methanobacteriota</taxon>
        <taxon>Stenosarchaea group</taxon>
        <taxon>Halobacteria</taxon>
        <taxon>Halobacteriales</taxon>
        <taxon>Natrialbaceae</taxon>
        <taxon>Natronoglomus</taxon>
    </lineage>
</organism>
<evidence type="ECO:0000256" key="1">
    <source>
        <dbReference type="ARBA" id="ARBA00023015"/>
    </source>
</evidence>
<dbReference type="Pfam" id="PF15915">
    <property type="entry name" value="BAT"/>
    <property type="match status" value="1"/>
</dbReference>
<feature type="coiled-coil region" evidence="3">
    <location>
        <begin position="635"/>
        <end position="668"/>
    </location>
</feature>
<dbReference type="EMBL" id="JAOPKB010000001">
    <property type="protein sequence ID" value="MCU4971332.1"/>
    <property type="molecule type" value="Genomic_DNA"/>
</dbReference>
<keyword evidence="3" id="KW-0175">Coiled coil</keyword>
<dbReference type="InterPro" id="IPR003018">
    <property type="entry name" value="GAF"/>
</dbReference>
<keyword evidence="1" id="KW-0805">Transcription regulation</keyword>